<dbReference type="SUPFAM" id="SSF51713">
    <property type="entry name" value="tRNA-guanine transglycosylase"/>
    <property type="match status" value="1"/>
</dbReference>
<comment type="similarity">
    <text evidence="5">Belongs to the queuine tRNA-ribosyltransferase family. QTRT2 subfamily.</text>
</comment>
<dbReference type="InterPro" id="IPR028592">
    <property type="entry name" value="QTRTD1"/>
</dbReference>
<evidence type="ECO:0000259" key="6">
    <source>
        <dbReference type="Pfam" id="PF01702"/>
    </source>
</evidence>
<dbReference type="InterPro" id="IPR036511">
    <property type="entry name" value="TGT-like_sf"/>
</dbReference>
<proteinExistence type="inferred from homology"/>
<comment type="caution">
    <text evidence="7">The sequence shown here is derived from an EMBL/GenBank/DDBJ whole genome shotgun (WGS) entry which is preliminary data.</text>
</comment>
<keyword evidence="2 5" id="KW-0819">tRNA processing</keyword>
<reference evidence="7" key="1">
    <citation type="submission" date="2021-08" db="EMBL/GenBank/DDBJ databases">
        <authorList>
            <person name="Misof B."/>
            <person name="Oliver O."/>
            <person name="Podsiadlowski L."/>
            <person name="Donath A."/>
            <person name="Peters R."/>
            <person name="Mayer C."/>
            <person name="Rust J."/>
            <person name="Gunkel S."/>
            <person name="Lesny P."/>
            <person name="Martin S."/>
            <person name="Oeyen J.P."/>
            <person name="Petersen M."/>
            <person name="Panagiotis P."/>
            <person name="Wilbrandt J."/>
            <person name="Tanja T."/>
        </authorList>
    </citation>
    <scope>NUCLEOTIDE SEQUENCE</scope>
    <source>
        <strain evidence="7">GBR_01_08_01A</strain>
        <tissue evidence="7">Thorax + abdomen</tissue>
    </source>
</reference>
<gene>
    <name evidence="7" type="ORF">KPH14_010352</name>
</gene>
<feature type="binding site" evidence="5">
    <location>
        <position position="375"/>
    </location>
    <ligand>
        <name>Zn(2+)</name>
        <dbReference type="ChEBI" id="CHEBI:29105"/>
    </ligand>
</feature>
<dbReference type="GO" id="GO:0005737">
    <property type="term" value="C:cytoplasm"/>
    <property type="evidence" value="ECO:0007669"/>
    <property type="project" value="UniProtKB-SubCell"/>
</dbReference>
<accession>A0AAD9RV18</accession>
<organism evidence="7 8">
    <name type="scientific">Odynerus spinipes</name>
    <dbReference type="NCBI Taxonomy" id="1348599"/>
    <lineage>
        <taxon>Eukaryota</taxon>
        <taxon>Metazoa</taxon>
        <taxon>Ecdysozoa</taxon>
        <taxon>Arthropoda</taxon>
        <taxon>Hexapoda</taxon>
        <taxon>Insecta</taxon>
        <taxon>Pterygota</taxon>
        <taxon>Neoptera</taxon>
        <taxon>Endopterygota</taxon>
        <taxon>Hymenoptera</taxon>
        <taxon>Apocrita</taxon>
        <taxon>Aculeata</taxon>
        <taxon>Vespoidea</taxon>
        <taxon>Vespidae</taxon>
        <taxon>Eumeninae</taxon>
        <taxon>Odynerus</taxon>
    </lineage>
</organism>
<sequence length="412" mass="46938">MRISDPLQTTTDWLLLNNNIMKFFVNSLTRCAPRVGKLTEFERSPDVLFETPLVLMYTKRGCVPHLTKDVLKRVTTQCHLLSISLPSTITMEETLKELNVNFAEFVSMKEYLNFLSIQDPAETTPSGFQQNDAVSIWSRTGRTLLTANKYMDLVETFRPDLYVALCDGDTDINSTSKRIIKATSRSKTLIEQCIKRHNASDKLKSKGILGAVEGGYDLKTREQSVKYLKDKPLAGYVIDGLHNNGPNVRSIPWEQVENVVQHTINLLPVDKLRVSLGCWHPLVTLELINLGVDILDSTYAYIATERSEALIFMCDHGCCKSIGHTLVIGEKRYADDFSPICQRCECLACKHHTRAYLHHLHVTKELLGMVLLTIHNTHHYLEFFNAIRKNIKSATFDQFREKLKSKFSNEDL</sequence>
<feature type="binding site" evidence="5">
    <location>
        <position position="349"/>
    </location>
    <ligand>
        <name>Zn(2+)</name>
        <dbReference type="ChEBI" id="CHEBI:29105"/>
    </ligand>
</feature>
<protein>
    <recommendedName>
        <fullName evidence="5">Queuine tRNA-ribosyltransferase accessory subunit 2</fullName>
    </recommendedName>
    <alternativeName>
        <fullName evidence="5">Queuine tRNA-ribosyltransferase domain-containing protein 1</fullName>
    </alternativeName>
</protein>
<dbReference type="NCBIfam" id="TIGR00449">
    <property type="entry name" value="tgt_general"/>
    <property type="match status" value="1"/>
</dbReference>
<feature type="binding site" evidence="5">
    <location>
        <position position="344"/>
    </location>
    <ligand>
        <name>Zn(2+)</name>
        <dbReference type="ChEBI" id="CHEBI:29105"/>
    </ligand>
</feature>
<name>A0AAD9RV18_9HYME</name>
<evidence type="ECO:0000313" key="8">
    <source>
        <dbReference type="Proteomes" id="UP001258017"/>
    </source>
</evidence>
<evidence type="ECO:0000256" key="2">
    <source>
        <dbReference type="ARBA" id="ARBA00022694"/>
    </source>
</evidence>
<keyword evidence="1 5" id="KW-0963">Cytoplasm</keyword>
<evidence type="ECO:0000256" key="4">
    <source>
        <dbReference type="ARBA" id="ARBA00022833"/>
    </source>
</evidence>
<dbReference type="GO" id="GO:0046872">
    <property type="term" value="F:metal ion binding"/>
    <property type="evidence" value="ECO:0007669"/>
    <property type="project" value="UniProtKB-KW"/>
</dbReference>
<comment type="subcellular location">
    <subcellularLocation>
        <location evidence="5">Cytoplasm</location>
    </subcellularLocation>
</comment>
<evidence type="ECO:0000256" key="5">
    <source>
        <dbReference type="HAMAP-Rule" id="MF_03043"/>
    </source>
</evidence>
<evidence type="ECO:0000256" key="1">
    <source>
        <dbReference type="ARBA" id="ARBA00022490"/>
    </source>
</evidence>
<dbReference type="PANTHER" id="PTHR46064">
    <property type="entry name" value="QUEUINE TRNA-RIBOSYLTRANSFERASE ACCESSORY SUBUNIT 2"/>
    <property type="match status" value="1"/>
</dbReference>
<dbReference type="InterPro" id="IPR002616">
    <property type="entry name" value="tRNA_ribo_trans-like"/>
</dbReference>
<dbReference type="InterPro" id="IPR050852">
    <property type="entry name" value="Queuine_tRNA-ribosyltrfase"/>
</dbReference>
<dbReference type="GO" id="GO:0006400">
    <property type="term" value="P:tRNA modification"/>
    <property type="evidence" value="ECO:0007669"/>
    <property type="project" value="InterPro"/>
</dbReference>
<dbReference type="Proteomes" id="UP001258017">
    <property type="component" value="Unassembled WGS sequence"/>
</dbReference>
<keyword evidence="4 5" id="KW-0862">Zinc</keyword>
<dbReference type="Pfam" id="PF01702">
    <property type="entry name" value="TGT"/>
    <property type="match status" value="1"/>
</dbReference>
<feature type="binding site" evidence="5">
    <location>
        <position position="346"/>
    </location>
    <ligand>
        <name>Zn(2+)</name>
        <dbReference type="ChEBI" id="CHEBI:29105"/>
    </ligand>
</feature>
<reference evidence="7" key="2">
    <citation type="journal article" date="2023" name="Commun. Biol.">
        <title>Intrasexual cuticular hydrocarbon dimorphism in a wasp sheds light on hydrocarbon biosynthesis genes in Hymenoptera.</title>
        <authorList>
            <person name="Moris V.C."/>
            <person name="Podsiadlowski L."/>
            <person name="Martin S."/>
            <person name="Oeyen J.P."/>
            <person name="Donath A."/>
            <person name="Petersen M."/>
            <person name="Wilbrandt J."/>
            <person name="Misof B."/>
            <person name="Liedtke D."/>
            <person name="Thamm M."/>
            <person name="Scheiner R."/>
            <person name="Schmitt T."/>
            <person name="Niehuis O."/>
        </authorList>
    </citation>
    <scope>NUCLEOTIDE SEQUENCE</scope>
    <source>
        <strain evidence="7">GBR_01_08_01A</strain>
    </source>
</reference>
<dbReference type="GO" id="GO:0008479">
    <property type="term" value="F:tRNA-guanosine(34) queuine transglycosylase activity"/>
    <property type="evidence" value="ECO:0007669"/>
    <property type="project" value="UniProtKB-UniRule"/>
</dbReference>
<dbReference type="HAMAP" id="MF_03043">
    <property type="entry name" value="QTRT2"/>
    <property type="match status" value="1"/>
</dbReference>
<feature type="domain" description="tRNA-guanine(15) transglycosylase-like" evidence="6">
    <location>
        <begin position="33"/>
        <end position="407"/>
    </location>
</feature>
<keyword evidence="3 5" id="KW-0479">Metal-binding</keyword>
<evidence type="ECO:0000256" key="3">
    <source>
        <dbReference type="ARBA" id="ARBA00022723"/>
    </source>
</evidence>
<dbReference type="AlphaFoldDB" id="A0AAD9RV18"/>
<comment type="function">
    <text evidence="5">Non-catalytic subunit of the queuine tRNA-ribosyltransferase (TGT) that catalyzes the base-exchange of a guanine (G) residue with queuine (Q) at position 34 (anticodon wobble position) in tRNAs with GU(N) anticodons (tRNA-Asp, -Asn, -His and -Tyr), resulting in the hypermodified nucleoside queuosine (7-(((4,5-cis-dihydroxy-2-cyclopenten-1-yl)amino)methyl)-7-deazaguanosine).</text>
</comment>
<dbReference type="EMBL" id="JAIFRP010000021">
    <property type="protein sequence ID" value="KAK2585741.1"/>
    <property type="molecule type" value="Genomic_DNA"/>
</dbReference>
<evidence type="ECO:0000313" key="7">
    <source>
        <dbReference type="EMBL" id="KAK2585741.1"/>
    </source>
</evidence>
<keyword evidence="8" id="KW-1185">Reference proteome</keyword>
<comment type="cofactor">
    <cofactor evidence="5">
        <name>Zn(2+)</name>
        <dbReference type="ChEBI" id="CHEBI:29105"/>
    </cofactor>
    <text evidence="5">Binds 1 zinc ion per subunit.</text>
</comment>
<dbReference type="PANTHER" id="PTHR46064:SF1">
    <property type="entry name" value="QUEUINE TRNA-RIBOSYLTRANSFERASE ACCESSORY SUBUNIT 2"/>
    <property type="match status" value="1"/>
</dbReference>
<comment type="subunit">
    <text evidence="5">Heterodimer of a catalytic subunit and an accessory subunit.</text>
</comment>
<dbReference type="Gene3D" id="3.20.20.105">
    <property type="entry name" value="Queuine tRNA-ribosyltransferase-like"/>
    <property type="match status" value="1"/>
</dbReference>